<dbReference type="PROSITE" id="PS51186">
    <property type="entry name" value="GNAT"/>
    <property type="match status" value="1"/>
</dbReference>
<accession>A0A1C7N0W6</accession>
<feature type="domain" description="N-acetyltransferase" evidence="1">
    <location>
        <begin position="44"/>
        <end position="190"/>
    </location>
</feature>
<dbReference type="EMBL" id="LUGH01000796">
    <property type="protein sequence ID" value="OBZ82747.1"/>
    <property type="molecule type" value="Genomic_DNA"/>
</dbReference>
<dbReference type="Proteomes" id="UP000093000">
    <property type="component" value="Unassembled WGS sequence"/>
</dbReference>
<evidence type="ECO:0000313" key="2">
    <source>
        <dbReference type="EMBL" id="OBZ82747.1"/>
    </source>
</evidence>
<dbReference type="InterPro" id="IPR016181">
    <property type="entry name" value="Acyl_CoA_acyltransferase"/>
</dbReference>
<comment type="caution">
    <text evidence="2">The sequence shown here is derived from an EMBL/GenBank/DDBJ whole genome shotgun (WGS) entry which is preliminary data.</text>
</comment>
<dbReference type="SUPFAM" id="SSF55729">
    <property type="entry name" value="Acyl-CoA N-acyltransferases (Nat)"/>
    <property type="match status" value="1"/>
</dbReference>
<dbReference type="PANTHER" id="PTHR43617:SF38">
    <property type="entry name" value="N-ACETYLTRANSFERASE DOMAIN-CONTAINING PROTEIN"/>
    <property type="match status" value="1"/>
</dbReference>
<dbReference type="STRING" id="101091.A0A1C7N0W6"/>
<dbReference type="InParanoid" id="A0A1C7N0W6"/>
<sequence length="198" mass="22382">MTVSSPEFYVRRVTIDDLKYAEQATLMFNEANKPECGGWTTVSSIVKSYGTTVQATEQFIKRSVAGEIIMLFAIKRDEEGNDEKIVGTLAIEDAASSLDPALYTFSGNNDEALLGRFTIDPKYQSKGLGRLLVDTGMKAMKDRGYKRCLILVFENRDVLLNWYLKVGFSDTHVLVPWTMPDQFELIQDIKFKLLTKTI</sequence>
<dbReference type="InterPro" id="IPR000182">
    <property type="entry name" value="GNAT_dom"/>
</dbReference>
<keyword evidence="3" id="KW-1185">Reference proteome</keyword>
<name>A0A1C7N0W6_9FUNG</name>
<dbReference type="GO" id="GO:0016747">
    <property type="term" value="F:acyltransferase activity, transferring groups other than amino-acyl groups"/>
    <property type="evidence" value="ECO:0007669"/>
    <property type="project" value="InterPro"/>
</dbReference>
<dbReference type="OrthoDB" id="5689at2759"/>
<dbReference type="AlphaFoldDB" id="A0A1C7N0W6"/>
<dbReference type="PANTHER" id="PTHR43617">
    <property type="entry name" value="L-AMINO ACID N-ACETYLTRANSFERASE"/>
    <property type="match status" value="1"/>
</dbReference>
<dbReference type="Pfam" id="PF00583">
    <property type="entry name" value="Acetyltransf_1"/>
    <property type="match status" value="1"/>
</dbReference>
<dbReference type="InterPro" id="IPR050276">
    <property type="entry name" value="MshD_Acetyltransferase"/>
</dbReference>
<dbReference type="CDD" id="cd04301">
    <property type="entry name" value="NAT_SF"/>
    <property type="match status" value="1"/>
</dbReference>
<evidence type="ECO:0000259" key="1">
    <source>
        <dbReference type="PROSITE" id="PS51186"/>
    </source>
</evidence>
<evidence type="ECO:0000313" key="3">
    <source>
        <dbReference type="Proteomes" id="UP000093000"/>
    </source>
</evidence>
<gene>
    <name evidence="2" type="ORF">A0J61_09202</name>
</gene>
<protein>
    <recommendedName>
        <fullName evidence="1">N-acetyltransferase domain-containing protein</fullName>
    </recommendedName>
</protein>
<reference evidence="2 3" key="1">
    <citation type="submission" date="2016-03" db="EMBL/GenBank/DDBJ databases">
        <title>Choanephora cucurbitarum.</title>
        <authorList>
            <person name="Min B."/>
            <person name="Park H."/>
            <person name="Park J.-H."/>
            <person name="Shin H.-D."/>
            <person name="Choi I.-G."/>
        </authorList>
    </citation>
    <scope>NUCLEOTIDE SEQUENCE [LARGE SCALE GENOMIC DNA]</scope>
    <source>
        <strain evidence="2 3">KUS-F28377</strain>
    </source>
</reference>
<dbReference type="Gene3D" id="3.40.630.30">
    <property type="match status" value="1"/>
</dbReference>
<organism evidence="2 3">
    <name type="scientific">Choanephora cucurbitarum</name>
    <dbReference type="NCBI Taxonomy" id="101091"/>
    <lineage>
        <taxon>Eukaryota</taxon>
        <taxon>Fungi</taxon>
        <taxon>Fungi incertae sedis</taxon>
        <taxon>Mucoromycota</taxon>
        <taxon>Mucoromycotina</taxon>
        <taxon>Mucoromycetes</taxon>
        <taxon>Mucorales</taxon>
        <taxon>Mucorineae</taxon>
        <taxon>Choanephoraceae</taxon>
        <taxon>Choanephoroideae</taxon>
        <taxon>Choanephora</taxon>
    </lineage>
</organism>
<proteinExistence type="predicted"/>